<reference evidence="3" key="1">
    <citation type="submission" date="2017-02" db="UniProtKB">
        <authorList>
            <consortium name="WormBaseParasite"/>
        </authorList>
    </citation>
    <scope>IDENTIFICATION</scope>
</reference>
<dbReference type="WBParaSite" id="NBR_0000751901-mRNA-1">
    <property type="protein sequence ID" value="NBR_0000751901-mRNA-1"/>
    <property type="gene ID" value="NBR_0000751901"/>
</dbReference>
<dbReference type="AlphaFoldDB" id="A0A0N4XX43"/>
<protein>
    <submittedName>
        <fullName evidence="3">SPATA6 domain-containing protein</fullName>
    </submittedName>
</protein>
<gene>
    <name evidence="1" type="ORF">NBR_LOCUS7520</name>
</gene>
<reference evidence="1 2" key="2">
    <citation type="submission" date="2018-11" db="EMBL/GenBank/DDBJ databases">
        <authorList>
            <consortium name="Pathogen Informatics"/>
        </authorList>
    </citation>
    <scope>NUCLEOTIDE SEQUENCE [LARGE SCALE GENOMIC DNA]</scope>
</reference>
<name>A0A0N4XX43_NIPBR</name>
<dbReference type="EMBL" id="UYSL01019897">
    <property type="protein sequence ID" value="VDL71109.1"/>
    <property type="molecule type" value="Genomic_DNA"/>
</dbReference>
<sequence length="257" mass="29303">MVQLSVLDRSVTNKPPVLHWTPMPLDMELQVAIQFTFPLVAPDQSTFVDICKSIGAYFNSTYEWTDGVLLTSEMNEIELAARVCTDDLEEEQSVTPAKLLWPFLAAALKCMLKHLEVHDFLQYNIELIIYGSSFFDPPLHGRVFDFFLLMGTASEYGKVGFRHQDQLYNIQFKELLPDGHFTSLSRLLTLEPPRPHRTTQQLNSIDETTVVPNNNRKISAQPMSNLAVSHNRGRRVSFGGFDHLFIHLPYLSRCSSL</sequence>
<dbReference type="STRING" id="27835.A0A0N4XX43"/>
<organism evidence="3">
    <name type="scientific">Nippostrongylus brasiliensis</name>
    <name type="common">Rat hookworm</name>
    <dbReference type="NCBI Taxonomy" id="27835"/>
    <lineage>
        <taxon>Eukaryota</taxon>
        <taxon>Metazoa</taxon>
        <taxon>Ecdysozoa</taxon>
        <taxon>Nematoda</taxon>
        <taxon>Chromadorea</taxon>
        <taxon>Rhabditida</taxon>
        <taxon>Rhabditina</taxon>
        <taxon>Rhabditomorpha</taxon>
        <taxon>Strongyloidea</taxon>
        <taxon>Heligmosomidae</taxon>
        <taxon>Nippostrongylus</taxon>
    </lineage>
</organism>
<dbReference type="OMA" id="NSAYEWT"/>
<accession>A0A0N4XX43</accession>
<evidence type="ECO:0000313" key="1">
    <source>
        <dbReference type="EMBL" id="VDL71109.1"/>
    </source>
</evidence>
<evidence type="ECO:0000313" key="3">
    <source>
        <dbReference type="WBParaSite" id="NBR_0000751901-mRNA-1"/>
    </source>
</evidence>
<evidence type="ECO:0000313" key="2">
    <source>
        <dbReference type="Proteomes" id="UP000271162"/>
    </source>
</evidence>
<dbReference type="Proteomes" id="UP000271162">
    <property type="component" value="Unassembled WGS sequence"/>
</dbReference>
<proteinExistence type="predicted"/>
<keyword evidence="2" id="KW-1185">Reference proteome</keyword>